<dbReference type="VEuPathDB" id="AmoebaDB:NAEGRDRAFT_78581"/>
<protein>
    <submittedName>
        <fullName evidence="2">Uncharacterized protein</fullName>
    </submittedName>
</protein>
<proteinExistence type="predicted"/>
<feature type="region of interest" description="Disordered" evidence="1">
    <location>
        <begin position="1"/>
        <end position="20"/>
    </location>
</feature>
<evidence type="ECO:0000313" key="3">
    <source>
        <dbReference type="Proteomes" id="UP000006671"/>
    </source>
</evidence>
<sequence>MSSSQNNNPSSSTTTSEKHIKSKMNFIEKFYWDDNEELERKISEACQPKQEIFKECVKIKSYNRCVIPERRDYQHCLLEEKLKYTENNHNFFQRMALKAEFYRGNKGDTPSDYFEQRFEEDRKIAAGEKLDEDEDD</sequence>
<organism evidence="3">
    <name type="scientific">Naegleria gruberi</name>
    <name type="common">Amoeba</name>
    <dbReference type="NCBI Taxonomy" id="5762"/>
    <lineage>
        <taxon>Eukaryota</taxon>
        <taxon>Discoba</taxon>
        <taxon>Heterolobosea</taxon>
        <taxon>Tetramitia</taxon>
        <taxon>Eutetramitia</taxon>
        <taxon>Vahlkampfiidae</taxon>
        <taxon>Naegleria</taxon>
    </lineage>
</organism>
<dbReference type="RefSeq" id="XP_002680879.1">
    <property type="nucleotide sequence ID" value="XM_002680833.1"/>
</dbReference>
<dbReference type="OMA" id="CVIPERR"/>
<reference evidence="2 3" key="1">
    <citation type="journal article" date="2010" name="Cell">
        <title>The genome of Naegleria gruberi illuminates early eukaryotic versatility.</title>
        <authorList>
            <person name="Fritz-Laylin L.K."/>
            <person name="Prochnik S.E."/>
            <person name="Ginger M.L."/>
            <person name="Dacks J.B."/>
            <person name="Carpenter M.L."/>
            <person name="Field M.C."/>
            <person name="Kuo A."/>
            <person name="Paredez A."/>
            <person name="Chapman J."/>
            <person name="Pham J."/>
            <person name="Shu S."/>
            <person name="Neupane R."/>
            <person name="Cipriano M."/>
            <person name="Mancuso J."/>
            <person name="Tu H."/>
            <person name="Salamov A."/>
            <person name="Lindquist E."/>
            <person name="Shapiro H."/>
            <person name="Lucas S."/>
            <person name="Grigoriev I.V."/>
            <person name="Cande W.Z."/>
            <person name="Fulton C."/>
            <person name="Rokhsar D.S."/>
            <person name="Dawson S.C."/>
        </authorList>
    </citation>
    <scope>NUCLEOTIDE SEQUENCE [LARGE SCALE GENOMIC DNA]</scope>
    <source>
        <strain evidence="2 3">NEG-M</strain>
    </source>
</reference>
<dbReference type="OrthoDB" id="10260192at2759"/>
<feature type="compositionally biased region" description="Low complexity" evidence="1">
    <location>
        <begin position="1"/>
        <end position="15"/>
    </location>
</feature>
<dbReference type="KEGG" id="ngr:NAEGRDRAFT_78581"/>
<keyword evidence="3" id="KW-1185">Reference proteome</keyword>
<evidence type="ECO:0000313" key="2">
    <source>
        <dbReference type="EMBL" id="EFC48135.1"/>
    </source>
</evidence>
<accession>D2V4N6</accession>
<dbReference type="GeneID" id="8848776"/>
<dbReference type="Proteomes" id="UP000006671">
    <property type="component" value="Unassembled WGS sequence"/>
</dbReference>
<gene>
    <name evidence="2" type="ORF">NAEGRDRAFT_78581</name>
</gene>
<dbReference type="AlphaFoldDB" id="D2V4N6"/>
<evidence type="ECO:0000256" key="1">
    <source>
        <dbReference type="SAM" id="MobiDB-lite"/>
    </source>
</evidence>
<dbReference type="InParanoid" id="D2V4N6"/>
<name>D2V4N6_NAEGR</name>
<dbReference type="EMBL" id="GG738852">
    <property type="protein sequence ID" value="EFC48135.1"/>
    <property type="molecule type" value="Genomic_DNA"/>
</dbReference>